<feature type="transmembrane region" description="Helical" evidence="1">
    <location>
        <begin position="88"/>
        <end position="105"/>
    </location>
</feature>
<sequence length="108" mass="11987">MNSQERKERYYSIPWHDRTLSRILMVLSVNVAWGISASPLHNAMEVYLGLKQTLNLGITALIAWTIIVIGALTTSVSKTRIGAGAKRVYLALFIAMNVVSLISLIKML</sequence>
<dbReference type="EMBL" id="JAJHVV010000001">
    <property type="protein sequence ID" value="MCK6261780.1"/>
    <property type="molecule type" value="Genomic_DNA"/>
</dbReference>
<reference evidence="2" key="1">
    <citation type="submission" date="2021-11" db="EMBL/GenBank/DDBJ databases">
        <title>Vibrio ZSDE26 sp. nov. and Vibrio ZSDZ34 sp. nov., isolated from coastal seawater in Qingdao.</title>
        <authorList>
            <person name="Zhang P."/>
        </authorList>
    </citation>
    <scope>NUCLEOTIDE SEQUENCE</scope>
    <source>
        <strain evidence="2">ZSDE26</strain>
    </source>
</reference>
<feature type="transmembrane region" description="Helical" evidence="1">
    <location>
        <begin position="20"/>
        <end position="36"/>
    </location>
</feature>
<keyword evidence="1" id="KW-1133">Transmembrane helix</keyword>
<protein>
    <submittedName>
        <fullName evidence="2">Uncharacterized protein</fullName>
    </submittedName>
</protein>
<keyword evidence="1" id="KW-0472">Membrane</keyword>
<dbReference type="AlphaFoldDB" id="A0A9X1XGX1"/>
<comment type="caution">
    <text evidence="2">The sequence shown here is derived from an EMBL/GenBank/DDBJ whole genome shotgun (WGS) entry which is preliminary data.</text>
</comment>
<gene>
    <name evidence="2" type="ORF">KP803_00670</name>
</gene>
<evidence type="ECO:0000256" key="1">
    <source>
        <dbReference type="SAM" id="Phobius"/>
    </source>
</evidence>
<evidence type="ECO:0000313" key="3">
    <source>
        <dbReference type="Proteomes" id="UP001139559"/>
    </source>
</evidence>
<keyword evidence="1" id="KW-0812">Transmembrane</keyword>
<keyword evidence="3" id="KW-1185">Reference proteome</keyword>
<dbReference type="RefSeq" id="WP_248006904.1">
    <property type="nucleotide sequence ID" value="NZ_JAJHVV010000001.1"/>
</dbReference>
<dbReference type="Proteomes" id="UP001139559">
    <property type="component" value="Unassembled WGS sequence"/>
</dbReference>
<accession>A0A9X1XGX1</accession>
<organism evidence="2 3">
    <name type="scientific">Vibrio amylolyticus</name>
    <dbReference type="NCBI Taxonomy" id="2847292"/>
    <lineage>
        <taxon>Bacteria</taxon>
        <taxon>Pseudomonadati</taxon>
        <taxon>Pseudomonadota</taxon>
        <taxon>Gammaproteobacteria</taxon>
        <taxon>Vibrionales</taxon>
        <taxon>Vibrionaceae</taxon>
        <taxon>Vibrio</taxon>
    </lineage>
</organism>
<proteinExistence type="predicted"/>
<name>A0A9X1XGX1_9VIBR</name>
<evidence type="ECO:0000313" key="2">
    <source>
        <dbReference type="EMBL" id="MCK6261780.1"/>
    </source>
</evidence>
<feature type="transmembrane region" description="Helical" evidence="1">
    <location>
        <begin position="56"/>
        <end position="76"/>
    </location>
</feature>